<dbReference type="Proteomes" id="UP000265520">
    <property type="component" value="Unassembled WGS sequence"/>
</dbReference>
<protein>
    <submittedName>
        <fullName evidence="1">Uncharacterized protein</fullName>
    </submittedName>
</protein>
<dbReference type="AlphaFoldDB" id="A0A392N113"/>
<comment type="caution">
    <text evidence="1">The sequence shown here is derived from an EMBL/GenBank/DDBJ whole genome shotgun (WGS) entry which is preliminary data.</text>
</comment>
<sequence length="56" mass="6032">MQGNQLLFGPLVIDTGLGKEDDSLSPATAIGRGLEPFDGRTDLRIRLGGPVAVYFW</sequence>
<keyword evidence="2" id="KW-1185">Reference proteome</keyword>
<organism evidence="1 2">
    <name type="scientific">Trifolium medium</name>
    <dbReference type="NCBI Taxonomy" id="97028"/>
    <lineage>
        <taxon>Eukaryota</taxon>
        <taxon>Viridiplantae</taxon>
        <taxon>Streptophyta</taxon>
        <taxon>Embryophyta</taxon>
        <taxon>Tracheophyta</taxon>
        <taxon>Spermatophyta</taxon>
        <taxon>Magnoliopsida</taxon>
        <taxon>eudicotyledons</taxon>
        <taxon>Gunneridae</taxon>
        <taxon>Pentapetalae</taxon>
        <taxon>rosids</taxon>
        <taxon>fabids</taxon>
        <taxon>Fabales</taxon>
        <taxon>Fabaceae</taxon>
        <taxon>Papilionoideae</taxon>
        <taxon>50 kb inversion clade</taxon>
        <taxon>NPAAA clade</taxon>
        <taxon>Hologalegina</taxon>
        <taxon>IRL clade</taxon>
        <taxon>Trifolieae</taxon>
        <taxon>Trifolium</taxon>
    </lineage>
</organism>
<evidence type="ECO:0000313" key="2">
    <source>
        <dbReference type="Proteomes" id="UP000265520"/>
    </source>
</evidence>
<gene>
    <name evidence="1" type="ORF">A2U01_0014438</name>
</gene>
<name>A0A392N113_9FABA</name>
<accession>A0A392N113</accession>
<proteinExistence type="predicted"/>
<evidence type="ECO:0000313" key="1">
    <source>
        <dbReference type="EMBL" id="MCH93486.1"/>
    </source>
</evidence>
<reference evidence="1 2" key="1">
    <citation type="journal article" date="2018" name="Front. Plant Sci.">
        <title>Red Clover (Trifolium pratense) and Zigzag Clover (T. medium) - A Picture of Genomic Similarities and Differences.</title>
        <authorList>
            <person name="Dluhosova J."/>
            <person name="Istvanek J."/>
            <person name="Nedelnik J."/>
            <person name="Repkova J."/>
        </authorList>
    </citation>
    <scope>NUCLEOTIDE SEQUENCE [LARGE SCALE GENOMIC DNA]</scope>
    <source>
        <strain evidence="2">cv. 10/8</strain>
        <tissue evidence="1">Leaf</tissue>
    </source>
</reference>
<dbReference type="EMBL" id="LXQA010025060">
    <property type="protein sequence ID" value="MCH93486.1"/>
    <property type="molecule type" value="Genomic_DNA"/>
</dbReference>